<sequence length="191" mass="20925">MKMAGIAAAVVVILTVGGWQLSKHMTSAEPLTEAEAATKVKELYPGEIVDLSKQQDRYLIAIKNDTGIYKVEIDSITGEIASMKQTEEHTPPQPERSEQEPEKTPQPENTPDASEPPNNEPPSKSPANQITQVEAASIALERFGGEIDDIELEQYNGISFYLVEIETGDGREVTVHVNAISGEVDTFTWDD</sequence>
<dbReference type="Proteomes" id="UP000034166">
    <property type="component" value="Unassembled WGS sequence"/>
</dbReference>
<dbReference type="Gene3D" id="3.10.450.40">
    <property type="match status" value="2"/>
</dbReference>
<reference evidence="3 4" key="1">
    <citation type="submission" date="2015-04" db="EMBL/GenBank/DDBJ databases">
        <title>Taxonomic description and genome sequence of Bacillus campisalis sp. nov., a novel member of the genus Bacillus isolated from solar saltern.</title>
        <authorList>
            <person name="Mathan Kumar R."/>
            <person name="Kaur G."/>
            <person name="Kumar A."/>
            <person name="Singh N.K."/>
            <person name="Kaur N."/>
            <person name="Kumar N."/>
            <person name="Mayilraj S."/>
        </authorList>
    </citation>
    <scope>NUCLEOTIDE SEQUENCE [LARGE SCALE GENOMIC DNA]</scope>
    <source>
        <strain evidence="3 4">SA2-6</strain>
    </source>
</reference>
<dbReference type="PATRIC" id="fig|1408103.3.peg.896"/>
<proteinExistence type="predicted"/>
<feature type="domain" description="PepSY" evidence="2">
    <location>
        <begin position="130"/>
        <end position="184"/>
    </location>
</feature>
<dbReference type="AlphaFoldDB" id="A0A0M2T3V1"/>
<evidence type="ECO:0000313" key="4">
    <source>
        <dbReference type="Proteomes" id="UP000034166"/>
    </source>
</evidence>
<organism evidence="3 4">
    <name type="scientific">Mesobacillus campisalis</name>
    <dbReference type="NCBI Taxonomy" id="1408103"/>
    <lineage>
        <taxon>Bacteria</taxon>
        <taxon>Bacillati</taxon>
        <taxon>Bacillota</taxon>
        <taxon>Bacilli</taxon>
        <taxon>Bacillales</taxon>
        <taxon>Bacillaceae</taxon>
        <taxon>Mesobacillus</taxon>
    </lineage>
</organism>
<name>A0A0M2T3V1_9BACI</name>
<feature type="region of interest" description="Disordered" evidence="1">
    <location>
        <begin position="84"/>
        <end position="127"/>
    </location>
</feature>
<accession>A0A0M2T3V1</accession>
<evidence type="ECO:0000256" key="1">
    <source>
        <dbReference type="SAM" id="MobiDB-lite"/>
    </source>
</evidence>
<dbReference type="InterPro" id="IPR025711">
    <property type="entry name" value="PepSY"/>
</dbReference>
<keyword evidence="4" id="KW-1185">Reference proteome</keyword>
<gene>
    <name evidence="3" type="ORF">WQ57_03960</name>
</gene>
<feature type="compositionally biased region" description="Basic and acidic residues" evidence="1">
    <location>
        <begin position="85"/>
        <end position="105"/>
    </location>
</feature>
<evidence type="ECO:0000313" key="3">
    <source>
        <dbReference type="EMBL" id="KKK39480.1"/>
    </source>
</evidence>
<comment type="caution">
    <text evidence="3">The sequence shown here is derived from an EMBL/GenBank/DDBJ whole genome shotgun (WGS) entry which is preliminary data.</text>
</comment>
<dbReference type="Pfam" id="PF03413">
    <property type="entry name" value="PepSY"/>
    <property type="match status" value="1"/>
</dbReference>
<dbReference type="EMBL" id="LAYY01000003">
    <property type="protein sequence ID" value="KKK39480.1"/>
    <property type="molecule type" value="Genomic_DNA"/>
</dbReference>
<protein>
    <recommendedName>
        <fullName evidence="2">PepSY domain-containing protein</fullName>
    </recommendedName>
</protein>
<evidence type="ECO:0000259" key="2">
    <source>
        <dbReference type="Pfam" id="PF03413"/>
    </source>
</evidence>